<evidence type="ECO:0000259" key="2">
    <source>
        <dbReference type="SMART" id="SM00903"/>
    </source>
</evidence>
<dbReference type="Pfam" id="PF01613">
    <property type="entry name" value="Flavin_Reduct"/>
    <property type="match status" value="1"/>
</dbReference>
<name>A0A1B1MPP4_STRLN</name>
<dbReference type="GO" id="GO:0006208">
    <property type="term" value="P:pyrimidine nucleobase catabolic process"/>
    <property type="evidence" value="ECO:0007669"/>
    <property type="project" value="TreeGrafter"/>
</dbReference>
<reference evidence="3 4" key="1">
    <citation type="submission" date="2016-07" db="EMBL/GenBank/DDBJ databases">
        <title>Enhancement of antibiotic productionsby engineered nitrateutilization in actinobacteria.</title>
        <authorList>
            <person name="Meng S.C."/>
        </authorList>
    </citation>
    <scope>NUCLEOTIDE SEQUENCE [LARGE SCALE GENOMIC DNA]</scope>
    <source>
        <strain evidence="3 4">NRRL 2936</strain>
    </source>
</reference>
<dbReference type="PANTHER" id="PTHR30466:SF1">
    <property type="entry name" value="FMN REDUCTASE (NADH) RUTF"/>
    <property type="match status" value="1"/>
</dbReference>
<proteinExistence type="predicted"/>
<accession>A0A1B1MPP4</accession>
<dbReference type="SUPFAM" id="SSF50475">
    <property type="entry name" value="FMN-binding split barrel"/>
    <property type="match status" value="1"/>
</dbReference>
<keyword evidence="4" id="KW-1185">Reference proteome</keyword>
<evidence type="ECO:0000313" key="4">
    <source>
        <dbReference type="Proteomes" id="UP000092598"/>
    </source>
</evidence>
<dbReference type="GO" id="GO:0042602">
    <property type="term" value="F:riboflavin reductase (NADPH) activity"/>
    <property type="evidence" value="ECO:0007669"/>
    <property type="project" value="TreeGrafter"/>
</dbReference>
<dbReference type="KEGG" id="sls:SLINC_8299"/>
<dbReference type="InterPro" id="IPR002563">
    <property type="entry name" value="Flavin_Rdtase-like_dom"/>
</dbReference>
<dbReference type="InterPro" id="IPR012349">
    <property type="entry name" value="Split_barrel_FMN-bd"/>
</dbReference>
<dbReference type="Gene3D" id="2.30.110.10">
    <property type="entry name" value="Electron Transport, Fmn-binding Protein, Chain A"/>
    <property type="match status" value="1"/>
</dbReference>
<evidence type="ECO:0000313" key="3">
    <source>
        <dbReference type="EMBL" id="ANS70523.1"/>
    </source>
</evidence>
<dbReference type="STRING" id="1915.SLINC_8299"/>
<feature type="domain" description="Flavin reductase like" evidence="2">
    <location>
        <begin position="12"/>
        <end position="155"/>
    </location>
</feature>
<dbReference type="Proteomes" id="UP000092598">
    <property type="component" value="Chromosome"/>
</dbReference>
<dbReference type="PATRIC" id="fig|1915.4.peg.9139"/>
<dbReference type="GO" id="GO:0010181">
    <property type="term" value="F:FMN binding"/>
    <property type="evidence" value="ECO:0007669"/>
    <property type="project" value="InterPro"/>
</dbReference>
<evidence type="ECO:0000256" key="1">
    <source>
        <dbReference type="ARBA" id="ARBA00023002"/>
    </source>
</evidence>
<dbReference type="SMART" id="SM00903">
    <property type="entry name" value="Flavin_Reduct"/>
    <property type="match status" value="1"/>
</dbReference>
<protein>
    <submittedName>
        <fullName evidence="3">Oxygenase-like protein</fullName>
    </submittedName>
</protein>
<keyword evidence="1" id="KW-0560">Oxidoreductase</keyword>
<dbReference type="EMBL" id="CP016438">
    <property type="protein sequence ID" value="ANS70523.1"/>
    <property type="molecule type" value="Genomic_DNA"/>
</dbReference>
<gene>
    <name evidence="3" type="ORF">SLINC_8299</name>
</gene>
<sequence length="169" mass="17777">MAVSARMFTETMSRTPAPVTVATTTTRDGRSWGFTASSFCSLSLDPPLVLLCLARDAGSHTAFTQAGVFLVNVLAAEHAHLARHFATRGGEKVATSEFEPCEKGLPGLHEAAARVACSTYDILAGGDHSIIVGLVEDTHIGDRPPLAYCDRTFARPVPVPAATTTGVIP</sequence>
<dbReference type="InterPro" id="IPR050268">
    <property type="entry name" value="NADH-dep_flavin_reductase"/>
</dbReference>
<dbReference type="PANTHER" id="PTHR30466">
    <property type="entry name" value="FLAVIN REDUCTASE"/>
    <property type="match status" value="1"/>
</dbReference>
<organism evidence="3 4">
    <name type="scientific">Streptomyces lincolnensis</name>
    <dbReference type="NCBI Taxonomy" id="1915"/>
    <lineage>
        <taxon>Bacteria</taxon>
        <taxon>Bacillati</taxon>
        <taxon>Actinomycetota</taxon>
        <taxon>Actinomycetes</taxon>
        <taxon>Kitasatosporales</taxon>
        <taxon>Streptomycetaceae</taxon>
        <taxon>Streptomyces</taxon>
    </lineage>
</organism>
<dbReference type="AlphaFoldDB" id="A0A1B1MPP4"/>